<dbReference type="EMBL" id="ODYU01005909">
    <property type="protein sequence ID" value="SOQ47289.1"/>
    <property type="molecule type" value="Genomic_DNA"/>
</dbReference>
<evidence type="ECO:0000256" key="6">
    <source>
        <dbReference type="ARBA" id="ARBA00023157"/>
    </source>
</evidence>
<feature type="chain" id="PRO_5013749299" description="acid phosphatase" evidence="8">
    <location>
        <begin position="25"/>
        <end position="386"/>
    </location>
</feature>
<dbReference type="Pfam" id="PF00328">
    <property type="entry name" value="His_Phos_2"/>
    <property type="match status" value="1"/>
</dbReference>
<dbReference type="CDD" id="cd07061">
    <property type="entry name" value="HP_HAP_like"/>
    <property type="match status" value="1"/>
</dbReference>
<keyword evidence="6" id="KW-1015">Disulfide bond</keyword>
<dbReference type="PANTHER" id="PTHR11567">
    <property type="entry name" value="ACID PHOSPHATASE-RELATED"/>
    <property type="match status" value="1"/>
</dbReference>
<dbReference type="SUPFAM" id="SSF53254">
    <property type="entry name" value="Phosphoglycerate mutase-like"/>
    <property type="match status" value="1"/>
</dbReference>
<keyword evidence="4 8" id="KW-0732">Signal</keyword>
<evidence type="ECO:0000256" key="7">
    <source>
        <dbReference type="ARBA" id="ARBA00023180"/>
    </source>
</evidence>
<gene>
    <name evidence="9" type="ORF">SFRICE_007541</name>
</gene>
<feature type="signal peptide" evidence="8">
    <location>
        <begin position="1"/>
        <end position="24"/>
    </location>
</feature>
<organism evidence="9">
    <name type="scientific">Spodoptera frugiperda</name>
    <name type="common">Fall armyworm</name>
    <dbReference type="NCBI Taxonomy" id="7108"/>
    <lineage>
        <taxon>Eukaryota</taxon>
        <taxon>Metazoa</taxon>
        <taxon>Ecdysozoa</taxon>
        <taxon>Arthropoda</taxon>
        <taxon>Hexapoda</taxon>
        <taxon>Insecta</taxon>
        <taxon>Pterygota</taxon>
        <taxon>Neoptera</taxon>
        <taxon>Endopterygota</taxon>
        <taxon>Lepidoptera</taxon>
        <taxon>Glossata</taxon>
        <taxon>Ditrysia</taxon>
        <taxon>Noctuoidea</taxon>
        <taxon>Noctuidae</taxon>
        <taxon>Amphipyrinae</taxon>
        <taxon>Spodoptera</taxon>
    </lineage>
</organism>
<evidence type="ECO:0000256" key="5">
    <source>
        <dbReference type="ARBA" id="ARBA00022801"/>
    </source>
</evidence>
<dbReference type="PANTHER" id="PTHR11567:SF211">
    <property type="entry name" value="PROSTATIC ACID PHOSPHATASE"/>
    <property type="match status" value="1"/>
</dbReference>
<proteinExistence type="inferred from homology"/>
<keyword evidence="5" id="KW-0378">Hydrolase</keyword>
<dbReference type="EC" id="3.1.3.2" evidence="3"/>
<dbReference type="AlphaFoldDB" id="A0A2H1W2H8"/>
<name>A0A2H1W2H8_SPOFR</name>
<evidence type="ECO:0000256" key="2">
    <source>
        <dbReference type="ARBA" id="ARBA00005375"/>
    </source>
</evidence>
<dbReference type="Gene3D" id="3.40.50.1240">
    <property type="entry name" value="Phosphoglycerate mutase-like"/>
    <property type="match status" value="1"/>
</dbReference>
<keyword evidence="7" id="KW-0325">Glycoprotein</keyword>
<evidence type="ECO:0000256" key="8">
    <source>
        <dbReference type="SAM" id="SignalP"/>
    </source>
</evidence>
<evidence type="ECO:0000256" key="3">
    <source>
        <dbReference type="ARBA" id="ARBA00012646"/>
    </source>
</evidence>
<protein>
    <recommendedName>
        <fullName evidence="3">acid phosphatase</fullName>
        <ecNumber evidence="3">3.1.3.2</ecNumber>
    </recommendedName>
</protein>
<sequence length="386" mass="43680">MFVYTSLLFFVLFCLRGLRYNADSVVDGTELLMSFLVHRHGERTPVQSSLTLSNHVDELRKASAKYGFGQLTNVGKRRSYQLGQFIRRRYDKLLSPTFNRSEIYVRSTDFIRAKMTVLTALAAVYPATADNWSTDINWTPVPYTTVPAKYDFNLAIINCPKFKESFFRSKITSTVPELDLYADTLAHWSHIVGNNISSQPLIIPYALYDLYACQISLGVPLEDEIAEIYPEIEQIAAIAIKAMFYTDSMRALSAGVLLNEFFTVADKVIAGVDVQKVHIYSAHDVNVFALEAATKVANPQGVPKYASAYALELRKVVDTGEYVVVPVYLNTPKEEVITYLEIEDCGQRCAYESFRSTTSRYNLKESEWRAECGFYDDLDVDSFAID</sequence>
<evidence type="ECO:0000256" key="1">
    <source>
        <dbReference type="ARBA" id="ARBA00000032"/>
    </source>
</evidence>
<dbReference type="InterPro" id="IPR029033">
    <property type="entry name" value="His_PPase_superfam"/>
</dbReference>
<dbReference type="InterPro" id="IPR000560">
    <property type="entry name" value="His_Pase_clade-2"/>
</dbReference>
<reference evidence="9" key="1">
    <citation type="submission" date="2016-07" db="EMBL/GenBank/DDBJ databases">
        <authorList>
            <person name="Bretaudeau A."/>
        </authorList>
    </citation>
    <scope>NUCLEOTIDE SEQUENCE</scope>
    <source>
        <strain evidence="9">Rice</strain>
        <tissue evidence="9">Whole body</tissue>
    </source>
</reference>
<evidence type="ECO:0000313" key="9">
    <source>
        <dbReference type="EMBL" id="SOQ47289.1"/>
    </source>
</evidence>
<dbReference type="GO" id="GO:0003993">
    <property type="term" value="F:acid phosphatase activity"/>
    <property type="evidence" value="ECO:0007669"/>
    <property type="project" value="UniProtKB-EC"/>
</dbReference>
<evidence type="ECO:0000256" key="4">
    <source>
        <dbReference type="ARBA" id="ARBA00022729"/>
    </source>
</evidence>
<comment type="catalytic activity">
    <reaction evidence="1">
        <text>a phosphate monoester + H2O = an alcohol + phosphate</text>
        <dbReference type="Rhea" id="RHEA:15017"/>
        <dbReference type="ChEBI" id="CHEBI:15377"/>
        <dbReference type="ChEBI" id="CHEBI:30879"/>
        <dbReference type="ChEBI" id="CHEBI:43474"/>
        <dbReference type="ChEBI" id="CHEBI:67140"/>
        <dbReference type="EC" id="3.1.3.2"/>
    </reaction>
</comment>
<dbReference type="InterPro" id="IPR050645">
    <property type="entry name" value="Histidine_acid_phosphatase"/>
</dbReference>
<accession>A0A2H1W2H8</accession>
<comment type="similarity">
    <text evidence="2">Belongs to the histidine acid phosphatase family.</text>
</comment>